<evidence type="ECO:0000256" key="1">
    <source>
        <dbReference type="SAM" id="MobiDB-lite"/>
    </source>
</evidence>
<feature type="region of interest" description="Disordered" evidence="1">
    <location>
        <begin position="129"/>
        <end position="158"/>
    </location>
</feature>
<evidence type="ECO:0000313" key="2">
    <source>
        <dbReference type="EMBL" id="KAL3798865.1"/>
    </source>
</evidence>
<dbReference type="Proteomes" id="UP001530400">
    <property type="component" value="Unassembled WGS sequence"/>
</dbReference>
<organism evidence="2 3">
    <name type="scientific">Cyclotella atomus</name>
    <dbReference type="NCBI Taxonomy" id="382360"/>
    <lineage>
        <taxon>Eukaryota</taxon>
        <taxon>Sar</taxon>
        <taxon>Stramenopiles</taxon>
        <taxon>Ochrophyta</taxon>
        <taxon>Bacillariophyta</taxon>
        <taxon>Coscinodiscophyceae</taxon>
        <taxon>Thalassiosirophycidae</taxon>
        <taxon>Stephanodiscales</taxon>
        <taxon>Stephanodiscaceae</taxon>
        <taxon>Cyclotella</taxon>
    </lineage>
</organism>
<keyword evidence="3" id="KW-1185">Reference proteome</keyword>
<evidence type="ECO:0000313" key="3">
    <source>
        <dbReference type="Proteomes" id="UP001530400"/>
    </source>
</evidence>
<protein>
    <recommendedName>
        <fullName evidence="4">Mediator of RNA polymerase II transcription subunit 8</fullName>
    </recommendedName>
</protein>
<name>A0ABD3QFA5_9STRA</name>
<proteinExistence type="predicted"/>
<evidence type="ECO:0008006" key="4">
    <source>
        <dbReference type="Google" id="ProtNLM"/>
    </source>
</evidence>
<gene>
    <name evidence="2" type="ORF">ACHAWO_003022</name>
</gene>
<dbReference type="EMBL" id="JALLPJ020000203">
    <property type="protein sequence ID" value="KAL3798865.1"/>
    <property type="molecule type" value="Genomic_DNA"/>
</dbReference>
<dbReference type="AlphaFoldDB" id="A0ABD3QFA5"/>
<comment type="caution">
    <text evidence="2">The sequence shown here is derived from an EMBL/GenBank/DDBJ whole genome shotgun (WGS) entry which is preliminary data.</text>
</comment>
<reference evidence="2 3" key="1">
    <citation type="submission" date="2024-10" db="EMBL/GenBank/DDBJ databases">
        <title>Updated reference genomes for cyclostephanoid diatoms.</title>
        <authorList>
            <person name="Roberts W.R."/>
            <person name="Alverson A.J."/>
        </authorList>
    </citation>
    <scope>NUCLEOTIDE SEQUENCE [LARGE SCALE GENOMIC DNA]</scope>
    <source>
        <strain evidence="2 3">AJA010-31</strain>
    </source>
</reference>
<sequence>MYLKHQISRVCPPTFSFPPLESLLSTLPLLSFMSAPPRQHNEQQQTFLRQANILRKNLNAWDGMLHSARGEDWPSMLGRLNAAFNQTCNLDQAIQDAAEHFVYVPKKSTINPQDIAFFLSTRLATAASGAEDENIDHSGSAAKNGVVDKSDPNTLFGGDDPVKRLRRYETKTAELAAEFEEGMVRF</sequence>
<accession>A0ABD3QFA5</accession>